<dbReference type="EMBL" id="FNBK01000008">
    <property type="protein sequence ID" value="SDF70668.1"/>
    <property type="molecule type" value="Genomic_DNA"/>
</dbReference>
<dbReference type="InterPro" id="IPR014748">
    <property type="entry name" value="Enoyl-CoA_hydra_C"/>
</dbReference>
<comment type="similarity">
    <text evidence="1 3">Belongs to the enoyl-CoA hydratase/isomerase family.</text>
</comment>
<dbReference type="PROSITE" id="PS00166">
    <property type="entry name" value="ENOYL_COA_HYDRATASE"/>
    <property type="match status" value="1"/>
</dbReference>
<name>A0A1G7N9D7_9EURY</name>
<dbReference type="RefSeq" id="WP_092692589.1">
    <property type="nucleotide sequence ID" value="NZ_FNBK01000008.1"/>
</dbReference>
<protein>
    <submittedName>
        <fullName evidence="4">Short chain enoyl-CoA hydratase</fullName>
    </submittedName>
</protein>
<evidence type="ECO:0000256" key="1">
    <source>
        <dbReference type="ARBA" id="ARBA00005254"/>
    </source>
</evidence>
<dbReference type="GO" id="GO:0006635">
    <property type="term" value="P:fatty acid beta-oxidation"/>
    <property type="evidence" value="ECO:0007669"/>
    <property type="project" value="TreeGrafter"/>
</dbReference>
<evidence type="ECO:0000313" key="4">
    <source>
        <dbReference type="EMBL" id="SDF70668.1"/>
    </source>
</evidence>
<keyword evidence="5" id="KW-1185">Reference proteome</keyword>
<evidence type="ECO:0000256" key="3">
    <source>
        <dbReference type="RuleBase" id="RU003707"/>
    </source>
</evidence>
<gene>
    <name evidence="4" type="ORF">SAMN05216218_108234</name>
</gene>
<dbReference type="PANTHER" id="PTHR11941:SF54">
    <property type="entry name" value="ENOYL-COA HYDRATASE, MITOCHONDRIAL"/>
    <property type="match status" value="1"/>
</dbReference>
<dbReference type="SUPFAM" id="SSF52096">
    <property type="entry name" value="ClpP/crotonase"/>
    <property type="match status" value="1"/>
</dbReference>
<dbReference type="InterPro" id="IPR029045">
    <property type="entry name" value="ClpP/crotonase-like_dom_sf"/>
</dbReference>
<keyword evidence="2" id="KW-0456">Lyase</keyword>
<evidence type="ECO:0000256" key="2">
    <source>
        <dbReference type="ARBA" id="ARBA00023239"/>
    </source>
</evidence>
<proteinExistence type="inferred from homology"/>
<dbReference type="OrthoDB" id="27846at2157"/>
<reference evidence="5" key="1">
    <citation type="submission" date="2016-10" db="EMBL/GenBank/DDBJ databases">
        <authorList>
            <person name="Varghese N."/>
            <person name="Submissions S."/>
        </authorList>
    </citation>
    <scope>NUCLEOTIDE SEQUENCE [LARGE SCALE GENOMIC DNA]</scope>
    <source>
        <strain evidence="5">IBRC-M 10760</strain>
    </source>
</reference>
<dbReference type="FunFam" id="3.90.226.10:FF:000009">
    <property type="entry name" value="Carnitinyl-CoA dehydratase"/>
    <property type="match status" value="1"/>
</dbReference>
<dbReference type="Pfam" id="PF00378">
    <property type="entry name" value="ECH_1"/>
    <property type="match status" value="1"/>
</dbReference>
<dbReference type="GO" id="GO:0016836">
    <property type="term" value="F:hydro-lyase activity"/>
    <property type="evidence" value="ECO:0007669"/>
    <property type="project" value="UniProtKB-ARBA"/>
</dbReference>
<dbReference type="InterPro" id="IPR018376">
    <property type="entry name" value="Enoyl-CoA_hyd/isom_CS"/>
</dbReference>
<dbReference type="STRING" id="660518.SAMN05216218_108234"/>
<dbReference type="Proteomes" id="UP000199076">
    <property type="component" value="Unassembled WGS sequence"/>
</dbReference>
<dbReference type="Gene3D" id="1.10.12.10">
    <property type="entry name" value="Lyase 2-enoyl-coa Hydratase, Chain A, domain 2"/>
    <property type="match status" value="1"/>
</dbReference>
<accession>A0A1G7N9D7</accession>
<dbReference type="FunFam" id="1.10.12.10:FF:000001">
    <property type="entry name" value="Probable enoyl-CoA hydratase, mitochondrial"/>
    <property type="match status" value="1"/>
</dbReference>
<dbReference type="PANTHER" id="PTHR11941">
    <property type="entry name" value="ENOYL-COA HYDRATASE-RELATED"/>
    <property type="match status" value="1"/>
</dbReference>
<sequence length="268" mass="28930">MTTYPPADPADLETVAVDVEDRVATVTIDRREKRNSLTQQVKDDLRAGLGHVKENTDARAIILTGAGDKSFVSGANIDDFEGRSVHEQREVLSIPAIYEDVERFPLPVIAAINGFALGGGCEMAMACDVRVSAESAKFGQPEINLGIIPGGGGTQRLRRLVGEGMTMDLVLTGRVIGAEEADEIGLVDHVVPDDDLYEKAEDLAGQMAEKSPIALQYAKEAVLASSRQGLDEGRRTEVELISALFDTDDQTEGVRAFLEDRDPEFTGQ</sequence>
<dbReference type="Gene3D" id="3.90.226.10">
    <property type="entry name" value="2-enoyl-CoA Hydratase, Chain A, domain 1"/>
    <property type="match status" value="1"/>
</dbReference>
<dbReference type="AlphaFoldDB" id="A0A1G7N9D7"/>
<evidence type="ECO:0000313" key="5">
    <source>
        <dbReference type="Proteomes" id="UP000199076"/>
    </source>
</evidence>
<dbReference type="CDD" id="cd06558">
    <property type="entry name" value="crotonase-like"/>
    <property type="match status" value="1"/>
</dbReference>
<dbReference type="InterPro" id="IPR001753">
    <property type="entry name" value="Enoyl-CoA_hydra/iso"/>
</dbReference>
<organism evidence="4 5">
    <name type="scientific">Halorientalis regularis</name>
    <dbReference type="NCBI Taxonomy" id="660518"/>
    <lineage>
        <taxon>Archaea</taxon>
        <taxon>Methanobacteriati</taxon>
        <taxon>Methanobacteriota</taxon>
        <taxon>Stenosarchaea group</taxon>
        <taxon>Halobacteria</taxon>
        <taxon>Halobacteriales</taxon>
        <taxon>Haloarculaceae</taxon>
        <taxon>Halorientalis</taxon>
    </lineage>
</organism>